<dbReference type="AlphaFoldDB" id="A0A6G0YWJ0"/>
<dbReference type="OrthoDB" id="10614920at2759"/>
<organism evidence="1 2">
    <name type="scientific">Aphis craccivora</name>
    <name type="common">Cowpea aphid</name>
    <dbReference type="NCBI Taxonomy" id="307492"/>
    <lineage>
        <taxon>Eukaryota</taxon>
        <taxon>Metazoa</taxon>
        <taxon>Ecdysozoa</taxon>
        <taxon>Arthropoda</taxon>
        <taxon>Hexapoda</taxon>
        <taxon>Insecta</taxon>
        <taxon>Pterygota</taxon>
        <taxon>Neoptera</taxon>
        <taxon>Paraneoptera</taxon>
        <taxon>Hemiptera</taxon>
        <taxon>Sternorrhyncha</taxon>
        <taxon>Aphidomorpha</taxon>
        <taxon>Aphidoidea</taxon>
        <taxon>Aphididae</taxon>
        <taxon>Aphidini</taxon>
        <taxon>Aphis</taxon>
        <taxon>Aphis</taxon>
    </lineage>
</organism>
<sequence>MNYGQRLEREVNLPYRVSEKRNSWFYPAALKAKTPKLGGQNIKFYNITYNTLSIHKGDIDEAQISYLKNYNPLFKPTKTTILCELYFDHVDVYYGVVGYEISIIDIYAISSVIAHYQIRVQICNNKDAWFHPEGYDSMQTKYAPQYIRKLEDQQQQMYQSYQHQSTFMTLSHLFY</sequence>
<dbReference type="EMBL" id="VUJU01002198">
    <property type="protein sequence ID" value="KAF0762188.1"/>
    <property type="molecule type" value="Genomic_DNA"/>
</dbReference>
<dbReference type="Proteomes" id="UP000478052">
    <property type="component" value="Unassembled WGS sequence"/>
</dbReference>
<reference evidence="1 2" key="1">
    <citation type="submission" date="2019-08" db="EMBL/GenBank/DDBJ databases">
        <title>Whole genome of Aphis craccivora.</title>
        <authorList>
            <person name="Voronova N.V."/>
            <person name="Shulinski R.S."/>
            <person name="Bandarenka Y.V."/>
            <person name="Zhorov D.G."/>
            <person name="Warner D."/>
        </authorList>
    </citation>
    <scope>NUCLEOTIDE SEQUENCE [LARGE SCALE GENOMIC DNA]</scope>
    <source>
        <strain evidence="1">180601</strain>
        <tissue evidence="1">Whole Body</tissue>
    </source>
</reference>
<gene>
    <name evidence="1" type="ORF">FWK35_00004024</name>
</gene>
<protein>
    <submittedName>
        <fullName evidence="1">THAP domain-containing protein 1-like</fullName>
    </submittedName>
</protein>
<proteinExistence type="predicted"/>
<comment type="caution">
    <text evidence="1">The sequence shown here is derived from an EMBL/GenBank/DDBJ whole genome shotgun (WGS) entry which is preliminary data.</text>
</comment>
<evidence type="ECO:0000313" key="2">
    <source>
        <dbReference type="Proteomes" id="UP000478052"/>
    </source>
</evidence>
<name>A0A6G0YWJ0_APHCR</name>
<accession>A0A6G0YWJ0</accession>
<keyword evidence="2" id="KW-1185">Reference proteome</keyword>
<evidence type="ECO:0000313" key="1">
    <source>
        <dbReference type="EMBL" id="KAF0762188.1"/>
    </source>
</evidence>